<dbReference type="RefSeq" id="WP_187717572.1">
    <property type="nucleotide sequence ID" value="NZ_JACTAH010000001.1"/>
</dbReference>
<reference evidence="2" key="1">
    <citation type="submission" date="2023-07" db="EMBL/GenBank/DDBJ databases">
        <title>Thauera sp. CAU 1555 isolated from sand of Yaerae Beach.</title>
        <authorList>
            <person name="Kim W."/>
        </authorList>
    </citation>
    <scope>NUCLEOTIDE SEQUENCE [LARGE SCALE GENOMIC DNA]</scope>
    <source>
        <strain evidence="2">CAU 1555</strain>
    </source>
</reference>
<gene>
    <name evidence="1" type="ORF">IFO67_07985</name>
</gene>
<accession>A0ABR9BBD8</accession>
<dbReference type="Proteomes" id="UP000603602">
    <property type="component" value="Unassembled WGS sequence"/>
</dbReference>
<protein>
    <submittedName>
        <fullName evidence="1">Uncharacterized protein</fullName>
    </submittedName>
</protein>
<sequence>MSDDERRATMPDGASQDDLAMQVAQLFRHAGEHAEARMLRELVLRHRRERAASGAPSAENGDG</sequence>
<organism evidence="1 2">
    <name type="scientific">Thauera sedimentorum</name>
    <dbReference type="NCBI Taxonomy" id="2767595"/>
    <lineage>
        <taxon>Bacteria</taxon>
        <taxon>Pseudomonadati</taxon>
        <taxon>Pseudomonadota</taxon>
        <taxon>Betaproteobacteria</taxon>
        <taxon>Rhodocyclales</taxon>
        <taxon>Zoogloeaceae</taxon>
        <taxon>Thauera</taxon>
    </lineage>
</organism>
<keyword evidence="2" id="KW-1185">Reference proteome</keyword>
<evidence type="ECO:0000313" key="1">
    <source>
        <dbReference type="EMBL" id="MBD8502820.1"/>
    </source>
</evidence>
<comment type="caution">
    <text evidence="1">The sequence shown here is derived from an EMBL/GenBank/DDBJ whole genome shotgun (WGS) entry which is preliminary data.</text>
</comment>
<name>A0ABR9BBD8_9RHOO</name>
<evidence type="ECO:0000313" key="2">
    <source>
        <dbReference type="Proteomes" id="UP000603602"/>
    </source>
</evidence>
<dbReference type="EMBL" id="JACYTO010000001">
    <property type="protein sequence ID" value="MBD8502820.1"/>
    <property type="molecule type" value="Genomic_DNA"/>
</dbReference>
<proteinExistence type="predicted"/>